<accession>A0ABS9X5N9</accession>
<dbReference type="SUPFAM" id="SSF52242">
    <property type="entry name" value="Cobalamin (vitamin B12)-binding domain"/>
    <property type="match status" value="1"/>
</dbReference>
<organism evidence="3 4">
    <name type="scientific">Colwellia maritima</name>
    <dbReference type="NCBI Taxonomy" id="2912588"/>
    <lineage>
        <taxon>Bacteria</taxon>
        <taxon>Pseudomonadati</taxon>
        <taxon>Pseudomonadota</taxon>
        <taxon>Gammaproteobacteria</taxon>
        <taxon>Alteromonadales</taxon>
        <taxon>Colwelliaceae</taxon>
        <taxon>Colwellia</taxon>
    </lineage>
</organism>
<protein>
    <submittedName>
        <fullName evidence="3">Methylaspartate mutase subunit S</fullName>
        <ecNumber evidence="3">5.4.99.1</ecNumber>
    </submittedName>
</protein>
<dbReference type="EMBL" id="JAKKSL010000003">
    <property type="protein sequence ID" value="MCI2284756.1"/>
    <property type="molecule type" value="Genomic_DNA"/>
</dbReference>
<dbReference type="InterPro" id="IPR006158">
    <property type="entry name" value="Cobalamin-bd"/>
</dbReference>
<feature type="region of interest" description="Disordered" evidence="1">
    <location>
        <begin position="134"/>
        <end position="156"/>
    </location>
</feature>
<proteinExistence type="predicted"/>
<reference evidence="3" key="1">
    <citation type="submission" date="2022-01" db="EMBL/GenBank/DDBJ databases">
        <title>Colwellia maritima, isolated from seawater.</title>
        <authorList>
            <person name="Kristyanto S."/>
            <person name="Jung J."/>
            <person name="Jeon C.O."/>
        </authorList>
    </citation>
    <scope>NUCLEOTIDE SEQUENCE</scope>
    <source>
        <strain evidence="3">MSW7</strain>
    </source>
</reference>
<evidence type="ECO:0000256" key="1">
    <source>
        <dbReference type="SAM" id="MobiDB-lite"/>
    </source>
</evidence>
<sequence length="156" mass="17202">MKVVTGVVGNDIHVVANRLIELSLNARGYEVFNLGVNTYLEEFFDAVVETGAEVLMISSLNGEAEGRSREVKALKSKYKNLDNLIMMIGGNLVVGTGNADDIVPRYKNYGFDIVCHQVDLNTGLDMLEDLLAERKSEGKSSEEKTIEDSVTQERNS</sequence>
<evidence type="ECO:0000313" key="4">
    <source>
        <dbReference type="Proteomes" id="UP001139646"/>
    </source>
</evidence>
<dbReference type="Proteomes" id="UP001139646">
    <property type="component" value="Unassembled WGS sequence"/>
</dbReference>
<keyword evidence="3" id="KW-0413">Isomerase</keyword>
<dbReference type="GO" id="GO:0050097">
    <property type="term" value="F:methylaspartate mutase activity"/>
    <property type="evidence" value="ECO:0007669"/>
    <property type="project" value="UniProtKB-EC"/>
</dbReference>
<name>A0ABS9X5N9_9GAMM</name>
<dbReference type="Pfam" id="PF02310">
    <property type="entry name" value="B12-binding"/>
    <property type="match status" value="1"/>
</dbReference>
<gene>
    <name evidence="3" type="ORF">L3081_16855</name>
</gene>
<evidence type="ECO:0000313" key="3">
    <source>
        <dbReference type="EMBL" id="MCI2284756.1"/>
    </source>
</evidence>
<feature type="domain" description="B12-binding" evidence="2">
    <location>
        <begin position="1"/>
        <end position="137"/>
    </location>
</feature>
<comment type="caution">
    <text evidence="3">The sequence shown here is derived from an EMBL/GenBank/DDBJ whole genome shotgun (WGS) entry which is preliminary data.</text>
</comment>
<dbReference type="EC" id="5.4.99.1" evidence="3"/>
<dbReference type="PROSITE" id="PS51332">
    <property type="entry name" value="B12_BINDING"/>
    <property type="match status" value="1"/>
</dbReference>
<dbReference type="Gene3D" id="3.40.50.280">
    <property type="entry name" value="Cobalamin-binding domain"/>
    <property type="match status" value="1"/>
</dbReference>
<evidence type="ECO:0000259" key="2">
    <source>
        <dbReference type="PROSITE" id="PS51332"/>
    </source>
</evidence>
<feature type="compositionally biased region" description="Basic and acidic residues" evidence="1">
    <location>
        <begin position="134"/>
        <end position="147"/>
    </location>
</feature>
<dbReference type="NCBIfam" id="NF002612">
    <property type="entry name" value="PRK02261.1"/>
    <property type="match status" value="1"/>
</dbReference>
<dbReference type="InterPro" id="IPR036724">
    <property type="entry name" value="Cobalamin-bd_sf"/>
</dbReference>
<dbReference type="RefSeq" id="WP_242287225.1">
    <property type="nucleotide sequence ID" value="NZ_JAKKSL010000003.1"/>
</dbReference>
<keyword evidence="4" id="KW-1185">Reference proteome</keyword>